<dbReference type="FunFam" id="3.40.50.720:FF:000084">
    <property type="entry name" value="Short-chain dehydrogenase reductase"/>
    <property type="match status" value="1"/>
</dbReference>
<evidence type="ECO:0000313" key="4">
    <source>
        <dbReference type="EMBL" id="RJE24016.1"/>
    </source>
</evidence>
<sequence length="263" mass="27128">MTSSATQGIAVAITGGAGGLGKAIANAFLEAGSNVAICDVNEGRLADTEKEWEQNSDRILVSKTDITDEAAVDEFIGSVVAKFGRLDLVVNNAGIIDNFDPIGTTTKASWDKVLGINLTGTFLTTKSAVNAMQNQFSPGGTIINIGSVASYRGVNGGLAYTVSKHGIVGMTRNTAGYYGDQGINCIALLLGGMDDTNLSDNFHAGINQEAIGRLHAVNPGYVAGKTGVALADVAKYCVFLADKGIAASSNGGLITFNKNWPCA</sequence>
<dbReference type="PRINTS" id="PR00081">
    <property type="entry name" value="GDHRDH"/>
</dbReference>
<evidence type="ECO:0000256" key="2">
    <source>
        <dbReference type="ARBA" id="ARBA00022857"/>
    </source>
</evidence>
<dbReference type="OrthoDB" id="37659at2759"/>
<dbReference type="SUPFAM" id="SSF51735">
    <property type="entry name" value="NAD(P)-binding Rossmann-fold domains"/>
    <property type="match status" value="1"/>
</dbReference>
<dbReference type="Gene3D" id="3.40.50.720">
    <property type="entry name" value="NAD(P)-binding Rossmann-like Domain"/>
    <property type="match status" value="1"/>
</dbReference>
<evidence type="ECO:0000256" key="1">
    <source>
        <dbReference type="ARBA" id="ARBA00006484"/>
    </source>
</evidence>
<keyword evidence="2" id="KW-0521">NADP</keyword>
<name>A0A3A2ZLU3_9EURO</name>
<accession>A0A3A2ZLU3</accession>
<dbReference type="AlphaFoldDB" id="A0A3A2ZLU3"/>
<comment type="caution">
    <text evidence="4">The sequence shown here is derived from an EMBL/GenBank/DDBJ whole genome shotgun (WGS) entry which is preliminary data.</text>
</comment>
<comment type="similarity">
    <text evidence="1 3">Belongs to the short-chain dehydrogenases/reductases (SDR) family.</text>
</comment>
<evidence type="ECO:0000256" key="3">
    <source>
        <dbReference type="RuleBase" id="RU000363"/>
    </source>
</evidence>
<dbReference type="PROSITE" id="PS00061">
    <property type="entry name" value="ADH_SHORT"/>
    <property type="match status" value="1"/>
</dbReference>
<dbReference type="CDD" id="cd05233">
    <property type="entry name" value="SDR_c"/>
    <property type="match status" value="1"/>
</dbReference>
<dbReference type="STRING" id="2070753.A0A3A2ZLU3"/>
<dbReference type="Proteomes" id="UP000266188">
    <property type="component" value="Unassembled WGS sequence"/>
</dbReference>
<dbReference type="PRINTS" id="PR00080">
    <property type="entry name" value="SDRFAMILY"/>
</dbReference>
<gene>
    <name evidence="4" type="ORF">PHISCL_03671</name>
</gene>
<dbReference type="EMBL" id="MVGC01000097">
    <property type="protein sequence ID" value="RJE24016.1"/>
    <property type="molecule type" value="Genomic_DNA"/>
</dbReference>
<dbReference type="PANTHER" id="PTHR42760:SF127">
    <property type="entry name" value="3-KETOACYL-ACYL CARRIER PROTEIN REDUCTASE-RELATED"/>
    <property type="match status" value="1"/>
</dbReference>
<organism evidence="4 5">
    <name type="scientific">Aspergillus sclerotialis</name>
    <dbReference type="NCBI Taxonomy" id="2070753"/>
    <lineage>
        <taxon>Eukaryota</taxon>
        <taxon>Fungi</taxon>
        <taxon>Dikarya</taxon>
        <taxon>Ascomycota</taxon>
        <taxon>Pezizomycotina</taxon>
        <taxon>Eurotiomycetes</taxon>
        <taxon>Eurotiomycetidae</taxon>
        <taxon>Eurotiales</taxon>
        <taxon>Aspergillaceae</taxon>
        <taxon>Aspergillus</taxon>
        <taxon>Aspergillus subgen. Polypaecilum</taxon>
    </lineage>
</organism>
<dbReference type="Pfam" id="PF00106">
    <property type="entry name" value="adh_short"/>
    <property type="match status" value="1"/>
</dbReference>
<evidence type="ECO:0000313" key="5">
    <source>
        <dbReference type="Proteomes" id="UP000266188"/>
    </source>
</evidence>
<keyword evidence="5" id="KW-1185">Reference proteome</keyword>
<dbReference type="InterPro" id="IPR002347">
    <property type="entry name" value="SDR_fam"/>
</dbReference>
<dbReference type="GO" id="GO:0044550">
    <property type="term" value="P:secondary metabolite biosynthetic process"/>
    <property type="evidence" value="ECO:0007669"/>
    <property type="project" value="UniProtKB-ARBA"/>
</dbReference>
<proteinExistence type="inferred from homology"/>
<dbReference type="GO" id="GO:0016616">
    <property type="term" value="F:oxidoreductase activity, acting on the CH-OH group of donors, NAD or NADP as acceptor"/>
    <property type="evidence" value="ECO:0007669"/>
    <property type="project" value="TreeGrafter"/>
</dbReference>
<dbReference type="InterPro" id="IPR036291">
    <property type="entry name" value="NAD(P)-bd_dom_sf"/>
</dbReference>
<dbReference type="PANTHER" id="PTHR42760">
    <property type="entry name" value="SHORT-CHAIN DEHYDROGENASES/REDUCTASES FAMILY MEMBER"/>
    <property type="match status" value="1"/>
</dbReference>
<dbReference type="GO" id="GO:0006633">
    <property type="term" value="P:fatty acid biosynthetic process"/>
    <property type="evidence" value="ECO:0007669"/>
    <property type="project" value="TreeGrafter"/>
</dbReference>
<dbReference type="InterPro" id="IPR020904">
    <property type="entry name" value="Sc_DH/Rdtase_CS"/>
</dbReference>
<dbReference type="GO" id="GO:0048038">
    <property type="term" value="F:quinone binding"/>
    <property type="evidence" value="ECO:0007669"/>
    <property type="project" value="TreeGrafter"/>
</dbReference>
<reference evidence="5" key="1">
    <citation type="submission" date="2017-02" db="EMBL/GenBank/DDBJ databases">
        <authorList>
            <person name="Tafer H."/>
            <person name="Lopandic K."/>
        </authorList>
    </citation>
    <scope>NUCLEOTIDE SEQUENCE [LARGE SCALE GENOMIC DNA]</scope>
    <source>
        <strain evidence="5">CBS 366.77</strain>
    </source>
</reference>
<protein>
    <submittedName>
        <fullName evidence="4">KR domain protein</fullName>
    </submittedName>
</protein>